<gene>
    <name evidence="2" type="ORF">ACERLL_05380</name>
</gene>
<evidence type="ECO:0000256" key="1">
    <source>
        <dbReference type="SAM" id="MobiDB-lite"/>
    </source>
</evidence>
<organism evidence="2 3">
    <name type="scientific">Thiohalorhabdus methylotrophus</name>
    <dbReference type="NCBI Taxonomy" id="3242694"/>
    <lineage>
        <taxon>Bacteria</taxon>
        <taxon>Pseudomonadati</taxon>
        <taxon>Pseudomonadota</taxon>
        <taxon>Gammaproteobacteria</taxon>
        <taxon>Thiohalorhabdales</taxon>
        <taxon>Thiohalorhabdaceae</taxon>
        <taxon>Thiohalorhabdus</taxon>
    </lineage>
</organism>
<dbReference type="Proteomes" id="UP001575181">
    <property type="component" value="Unassembled WGS sequence"/>
</dbReference>
<comment type="caution">
    <text evidence="2">The sequence shown here is derived from an EMBL/GenBank/DDBJ whole genome shotgun (WGS) entry which is preliminary data.</text>
</comment>
<proteinExistence type="predicted"/>
<name>A0ABV4TUE9_9GAMM</name>
<feature type="region of interest" description="Disordered" evidence="1">
    <location>
        <begin position="89"/>
        <end position="110"/>
    </location>
</feature>
<feature type="compositionally biased region" description="Gly residues" evidence="1">
    <location>
        <begin position="101"/>
        <end position="110"/>
    </location>
</feature>
<sequence>MAEKSEEAQQEEQDGGVQVHVPPDLDYVYRDAFEVFVGRGDVVLELANHHRGMPGHVTIGNRIVLSIPNAYHLQQKLQQALHEAQLQLQQSLQAQQQAQGQGSGTGGYGT</sequence>
<dbReference type="EMBL" id="JBGUAW010000003">
    <property type="protein sequence ID" value="MFA9460254.1"/>
    <property type="molecule type" value="Genomic_DNA"/>
</dbReference>
<dbReference type="RefSeq" id="WP_373655038.1">
    <property type="nucleotide sequence ID" value="NZ_JBGUAW010000003.1"/>
</dbReference>
<keyword evidence="3" id="KW-1185">Reference proteome</keyword>
<evidence type="ECO:0000313" key="2">
    <source>
        <dbReference type="EMBL" id="MFA9460254.1"/>
    </source>
</evidence>
<reference evidence="2 3" key="1">
    <citation type="submission" date="2024-08" db="EMBL/GenBank/DDBJ databases">
        <title>Whole-genome sequencing of halo(alkali)philic microorganisms from hypersaline lakes.</title>
        <authorList>
            <person name="Sorokin D.Y."/>
            <person name="Merkel A.Y."/>
            <person name="Messina E."/>
            <person name="Yakimov M."/>
        </authorList>
    </citation>
    <scope>NUCLEOTIDE SEQUENCE [LARGE SCALE GENOMIC DNA]</scope>
    <source>
        <strain evidence="2 3">Cl-TMA</strain>
    </source>
</reference>
<feature type="compositionally biased region" description="Low complexity" evidence="1">
    <location>
        <begin position="89"/>
        <end position="100"/>
    </location>
</feature>
<evidence type="ECO:0000313" key="3">
    <source>
        <dbReference type="Proteomes" id="UP001575181"/>
    </source>
</evidence>
<evidence type="ECO:0008006" key="4">
    <source>
        <dbReference type="Google" id="ProtNLM"/>
    </source>
</evidence>
<feature type="region of interest" description="Disordered" evidence="1">
    <location>
        <begin position="1"/>
        <end position="21"/>
    </location>
</feature>
<accession>A0ABV4TUE9</accession>
<protein>
    <recommendedName>
        <fullName evidence="4">DUF3467 domain-containing protein</fullName>
    </recommendedName>
</protein>